<dbReference type="AlphaFoldDB" id="A0A1E5XXH7"/>
<protein>
    <submittedName>
        <fullName evidence="1">Uncharacterized protein</fullName>
    </submittedName>
</protein>
<organism evidence="1 2">
    <name type="scientific">Devosia insulae DS-56</name>
    <dbReference type="NCBI Taxonomy" id="1116389"/>
    <lineage>
        <taxon>Bacteria</taxon>
        <taxon>Pseudomonadati</taxon>
        <taxon>Pseudomonadota</taxon>
        <taxon>Alphaproteobacteria</taxon>
        <taxon>Hyphomicrobiales</taxon>
        <taxon>Devosiaceae</taxon>
        <taxon>Devosia</taxon>
    </lineage>
</organism>
<evidence type="ECO:0000313" key="2">
    <source>
        <dbReference type="Proteomes" id="UP000095463"/>
    </source>
</evidence>
<evidence type="ECO:0000313" key="1">
    <source>
        <dbReference type="EMBL" id="OEO33275.1"/>
    </source>
</evidence>
<comment type="caution">
    <text evidence="1">The sequence shown here is derived from an EMBL/GenBank/DDBJ whole genome shotgun (WGS) entry which is preliminary data.</text>
</comment>
<proteinExistence type="predicted"/>
<sequence>MEVIAYIVQLPRGDIRRFGMFSSIVVQSEELPSIVSIEPGYAVRLMRADTQMAAVMGQMFPAWRIERLSETARRPSSGRPVLLHLPILAFKEDSVVAPGPAGHVDRSANRPIQG</sequence>
<accession>A0A1E5XXH7</accession>
<gene>
    <name evidence="1" type="ORF">VW23_007465</name>
</gene>
<dbReference type="EMBL" id="LAJE02000005">
    <property type="protein sequence ID" value="OEO33275.1"/>
    <property type="molecule type" value="Genomic_DNA"/>
</dbReference>
<dbReference type="Proteomes" id="UP000095463">
    <property type="component" value="Unassembled WGS sequence"/>
</dbReference>
<name>A0A1E5XXH7_9HYPH</name>
<keyword evidence="2" id="KW-1185">Reference proteome</keyword>
<reference evidence="1 2" key="1">
    <citation type="journal article" date="2015" name="Genome Announc.">
        <title>Genome Assemblies of Three Soil-Associated Devosia species: D. insulae, D. limi, and D. soli.</title>
        <authorList>
            <person name="Hassan Y.I."/>
            <person name="Lepp D."/>
            <person name="Zhou T."/>
        </authorList>
    </citation>
    <scope>NUCLEOTIDE SEQUENCE [LARGE SCALE GENOMIC DNA]</scope>
    <source>
        <strain evidence="1 2">DS-56</strain>
    </source>
</reference>